<dbReference type="EMBL" id="CATQJL010000223">
    <property type="protein sequence ID" value="CAJ0600353.1"/>
    <property type="molecule type" value="Genomic_DNA"/>
</dbReference>
<organism evidence="2 3">
    <name type="scientific">Cylicocyclus nassatus</name>
    <name type="common">Nematode worm</name>
    <dbReference type="NCBI Taxonomy" id="53992"/>
    <lineage>
        <taxon>Eukaryota</taxon>
        <taxon>Metazoa</taxon>
        <taxon>Ecdysozoa</taxon>
        <taxon>Nematoda</taxon>
        <taxon>Chromadorea</taxon>
        <taxon>Rhabditida</taxon>
        <taxon>Rhabditina</taxon>
        <taxon>Rhabditomorpha</taxon>
        <taxon>Strongyloidea</taxon>
        <taxon>Strongylidae</taxon>
        <taxon>Cylicocyclus</taxon>
    </lineage>
</organism>
<protein>
    <submittedName>
        <fullName evidence="2">Uncharacterized protein</fullName>
    </submittedName>
</protein>
<comment type="caution">
    <text evidence="2">The sequence shown here is derived from an EMBL/GenBank/DDBJ whole genome shotgun (WGS) entry which is preliminary data.</text>
</comment>
<evidence type="ECO:0000313" key="3">
    <source>
        <dbReference type="Proteomes" id="UP001176961"/>
    </source>
</evidence>
<keyword evidence="3" id="KW-1185">Reference proteome</keyword>
<dbReference type="AlphaFoldDB" id="A0AA36GYF2"/>
<accession>A0AA36GYF2</accession>
<dbReference type="Proteomes" id="UP001176961">
    <property type="component" value="Unassembled WGS sequence"/>
</dbReference>
<proteinExistence type="predicted"/>
<reference evidence="2" key="1">
    <citation type="submission" date="2023-07" db="EMBL/GenBank/DDBJ databases">
        <authorList>
            <consortium name="CYATHOMIX"/>
        </authorList>
    </citation>
    <scope>NUCLEOTIDE SEQUENCE</scope>
    <source>
        <strain evidence="2">N/A</strain>
    </source>
</reference>
<feature type="region of interest" description="Disordered" evidence="1">
    <location>
        <begin position="1"/>
        <end position="26"/>
    </location>
</feature>
<gene>
    <name evidence="2" type="ORF">CYNAS_LOCUS12336</name>
</gene>
<evidence type="ECO:0000256" key="1">
    <source>
        <dbReference type="SAM" id="MobiDB-lite"/>
    </source>
</evidence>
<name>A0AA36GYF2_CYLNA</name>
<evidence type="ECO:0000313" key="2">
    <source>
        <dbReference type="EMBL" id="CAJ0600353.1"/>
    </source>
</evidence>
<feature type="compositionally biased region" description="Polar residues" evidence="1">
    <location>
        <begin position="14"/>
        <end position="23"/>
    </location>
</feature>
<sequence length="120" mass="13327">MSQDPGNENIADAATSQPSTSRLKSPHTYAELRPFRLQNLVITPNNREQPRVGERLTNTCDPIEAIKESLEKPVGTSDFASALYAFFFEEIVDVKSGFCRGSGWPLATPKRIEKNISNNT</sequence>